<dbReference type="Gene3D" id="3.40.50.2000">
    <property type="entry name" value="Glycogen Phosphorylase B"/>
    <property type="match status" value="2"/>
</dbReference>
<evidence type="ECO:0000259" key="2">
    <source>
        <dbReference type="Pfam" id="PF13439"/>
    </source>
</evidence>
<gene>
    <name evidence="3" type="ORF">GCM10011387_29220</name>
</gene>
<organism evidence="3 4">
    <name type="scientific">Pedobacter quisquiliarum</name>
    <dbReference type="NCBI Taxonomy" id="1834438"/>
    <lineage>
        <taxon>Bacteria</taxon>
        <taxon>Pseudomonadati</taxon>
        <taxon>Bacteroidota</taxon>
        <taxon>Sphingobacteriia</taxon>
        <taxon>Sphingobacteriales</taxon>
        <taxon>Sphingobacteriaceae</taxon>
        <taxon>Pedobacter</taxon>
    </lineage>
</organism>
<accession>A0A916UHS2</accession>
<dbReference type="PANTHER" id="PTHR45947">
    <property type="entry name" value="SULFOQUINOVOSYL TRANSFERASE SQD2"/>
    <property type="match status" value="1"/>
</dbReference>
<proteinExistence type="predicted"/>
<dbReference type="InterPro" id="IPR050194">
    <property type="entry name" value="Glycosyltransferase_grp1"/>
</dbReference>
<comment type="caution">
    <text evidence="3">The sequence shown here is derived from an EMBL/GenBank/DDBJ whole genome shotgun (WGS) entry which is preliminary data.</text>
</comment>
<dbReference type="Pfam" id="PF13439">
    <property type="entry name" value="Glyco_transf_4"/>
    <property type="match status" value="1"/>
</dbReference>
<feature type="domain" description="Glycosyltransferase subfamily 4-like N-terminal" evidence="2">
    <location>
        <begin position="92"/>
        <end position="194"/>
    </location>
</feature>
<dbReference type="SUPFAM" id="SSF53756">
    <property type="entry name" value="UDP-Glycosyltransferase/glycogen phosphorylase"/>
    <property type="match status" value="1"/>
</dbReference>
<dbReference type="InterPro" id="IPR028098">
    <property type="entry name" value="Glyco_trans_4-like_N"/>
</dbReference>
<dbReference type="Pfam" id="PF00534">
    <property type="entry name" value="Glycos_transf_1"/>
    <property type="match status" value="1"/>
</dbReference>
<reference evidence="3" key="2">
    <citation type="submission" date="2020-09" db="EMBL/GenBank/DDBJ databases">
        <authorList>
            <person name="Sun Q."/>
            <person name="Zhou Y."/>
        </authorList>
    </citation>
    <scope>NUCLEOTIDE SEQUENCE</scope>
    <source>
        <strain evidence="3">CGMCC 1.15343</strain>
    </source>
</reference>
<dbReference type="GO" id="GO:0016758">
    <property type="term" value="F:hexosyltransferase activity"/>
    <property type="evidence" value="ECO:0007669"/>
    <property type="project" value="TreeGrafter"/>
</dbReference>
<evidence type="ECO:0000259" key="1">
    <source>
        <dbReference type="Pfam" id="PF00534"/>
    </source>
</evidence>
<feature type="domain" description="Glycosyl transferase family 1" evidence="1">
    <location>
        <begin position="211"/>
        <end position="361"/>
    </location>
</feature>
<keyword evidence="4" id="KW-1185">Reference proteome</keyword>
<dbReference type="Proteomes" id="UP000651668">
    <property type="component" value="Unassembled WGS sequence"/>
</dbReference>
<name>A0A916UHS2_9SPHI</name>
<reference evidence="3" key="1">
    <citation type="journal article" date="2014" name="Int. J. Syst. Evol. Microbiol.">
        <title>Complete genome sequence of Corynebacterium casei LMG S-19264T (=DSM 44701T), isolated from a smear-ripened cheese.</title>
        <authorList>
            <consortium name="US DOE Joint Genome Institute (JGI-PGF)"/>
            <person name="Walter F."/>
            <person name="Albersmeier A."/>
            <person name="Kalinowski J."/>
            <person name="Ruckert C."/>
        </authorList>
    </citation>
    <scope>NUCLEOTIDE SEQUENCE</scope>
    <source>
        <strain evidence="3">CGMCC 1.15343</strain>
    </source>
</reference>
<dbReference type="AlphaFoldDB" id="A0A916UHS2"/>
<sequence>MNVLVLTNVIPAPILTTKKRENDVLLKTAALHEEMHKDVKYTFVYVLYTSFFSKWLPKHKEHKDFLALKQFTADNRQIEIIAVPRFKWNPQLWSFYMRLAYFLNKKKLDRIVRENKIDIIHAHNIMADAGVACQLSEQFNIPYVVTSRQMGKGKLDKHIIKFMGRAKAMISLNHQEKKACDAFTAHSYVISHGVEKPFLQQEKIYNDGPVLKIVTMARLLDWKNIDKVLYALKNIGAGFTYDIYGDGPEFKHLERIVQESGLQDKVQFKGFVPYDLVPQTMAEYDLFVLPSYKEWFGRVYIEAMACGLPIIGSRRTGMDGYITEGEQGFLVDHTNLDDLQQTIQKFLDDKQLKVVMGKKAKVFAQDFTWDSVIGKIDRLYRDVAAGREYQENDPEFVPLTHEHPSL</sequence>
<dbReference type="EMBL" id="BMIL01000011">
    <property type="protein sequence ID" value="GGC73790.1"/>
    <property type="molecule type" value="Genomic_DNA"/>
</dbReference>
<protein>
    <submittedName>
        <fullName evidence="3">Uncharacterized protein</fullName>
    </submittedName>
</protein>
<evidence type="ECO:0000313" key="4">
    <source>
        <dbReference type="Proteomes" id="UP000651668"/>
    </source>
</evidence>
<dbReference type="PANTHER" id="PTHR45947:SF3">
    <property type="entry name" value="SULFOQUINOVOSYL TRANSFERASE SQD2"/>
    <property type="match status" value="1"/>
</dbReference>
<dbReference type="InterPro" id="IPR001296">
    <property type="entry name" value="Glyco_trans_1"/>
</dbReference>
<evidence type="ECO:0000313" key="3">
    <source>
        <dbReference type="EMBL" id="GGC73790.1"/>
    </source>
</evidence>
<dbReference type="RefSeq" id="WP_188627673.1">
    <property type="nucleotide sequence ID" value="NZ_BMIL01000011.1"/>
</dbReference>